<comment type="function">
    <text evidence="3">Catalyzes the phosphorolysis of diverse nucleosides, yielding D-ribose 1-phosphate and the respective free bases. Can use uridine, adenosine, guanosine, cytidine, thymidine, inosine and xanthosine as substrates. Also catalyzes the reverse reactions.</text>
</comment>
<keyword evidence="2 3" id="KW-0808">Transferase</keyword>
<organism evidence="4 5">
    <name type="scientific">Halotalea alkalilenta</name>
    <dbReference type="NCBI Taxonomy" id="376489"/>
    <lineage>
        <taxon>Bacteria</taxon>
        <taxon>Pseudomonadati</taxon>
        <taxon>Pseudomonadota</taxon>
        <taxon>Gammaproteobacteria</taxon>
        <taxon>Oceanospirillales</taxon>
        <taxon>Halomonadaceae</taxon>
        <taxon>Halotalea</taxon>
    </lineage>
</organism>
<comment type="catalytic activity">
    <reaction evidence="3">
        <text>xanthosine + phosphate = alpha-D-ribose 1-phosphate + xanthine</text>
        <dbReference type="Rhea" id="RHEA:27638"/>
        <dbReference type="ChEBI" id="CHEBI:17712"/>
        <dbReference type="ChEBI" id="CHEBI:18107"/>
        <dbReference type="ChEBI" id="CHEBI:43474"/>
        <dbReference type="ChEBI" id="CHEBI:57720"/>
        <dbReference type="EC" id="2.4.2.1"/>
    </reaction>
</comment>
<comment type="catalytic activity">
    <reaction evidence="3">
        <text>thymidine + phosphate = 2-deoxy-alpha-D-ribose 1-phosphate + thymine</text>
        <dbReference type="Rhea" id="RHEA:16037"/>
        <dbReference type="ChEBI" id="CHEBI:17748"/>
        <dbReference type="ChEBI" id="CHEBI:17821"/>
        <dbReference type="ChEBI" id="CHEBI:43474"/>
        <dbReference type="ChEBI" id="CHEBI:57259"/>
        <dbReference type="EC" id="2.4.2.2"/>
    </reaction>
</comment>
<dbReference type="STRING" id="376489.A5892_05040"/>
<evidence type="ECO:0000256" key="1">
    <source>
        <dbReference type="ARBA" id="ARBA00022676"/>
    </source>
</evidence>
<dbReference type="GO" id="GO:0009032">
    <property type="term" value="F:thymidine phosphorylase activity"/>
    <property type="evidence" value="ECO:0007669"/>
    <property type="project" value="RHEA"/>
</dbReference>
<dbReference type="GO" id="GO:0004850">
    <property type="term" value="F:uridine phosphorylase activity"/>
    <property type="evidence" value="ECO:0007669"/>
    <property type="project" value="RHEA"/>
</dbReference>
<reference evidence="4 5" key="1">
    <citation type="submission" date="2016-04" db="EMBL/GenBank/DDBJ databases">
        <title>Complete Genome Sequence of Halotalea alkalilenta IHB B 13600.</title>
        <authorList>
            <person name="Swarnkar M.K."/>
            <person name="Sharma A."/>
            <person name="Kaushal K."/>
            <person name="Soni R."/>
            <person name="Rana S."/>
            <person name="Singh A.K."/>
            <person name="Gulati A."/>
        </authorList>
    </citation>
    <scope>NUCLEOTIDE SEQUENCE [LARGE SCALE GENOMIC DNA]</scope>
    <source>
        <strain evidence="4 5">IHB B 13600</strain>
    </source>
</reference>
<dbReference type="CDD" id="cd20296">
    <property type="entry name" value="cupin_PpnP-like"/>
    <property type="match status" value="1"/>
</dbReference>
<comment type="similarity">
    <text evidence="3">Belongs to the nucleoside phosphorylase PpnP family.</text>
</comment>
<comment type="catalytic activity">
    <reaction evidence="3">
        <text>guanosine + phosphate = alpha-D-ribose 1-phosphate + guanine</text>
        <dbReference type="Rhea" id="RHEA:13233"/>
        <dbReference type="ChEBI" id="CHEBI:16235"/>
        <dbReference type="ChEBI" id="CHEBI:16750"/>
        <dbReference type="ChEBI" id="CHEBI:43474"/>
        <dbReference type="ChEBI" id="CHEBI:57720"/>
        <dbReference type="EC" id="2.4.2.1"/>
    </reaction>
</comment>
<name>A0A172YCF4_9GAMM</name>
<dbReference type="GO" id="GO:0004731">
    <property type="term" value="F:purine-nucleoside phosphorylase activity"/>
    <property type="evidence" value="ECO:0007669"/>
    <property type="project" value="UniProtKB-UniRule"/>
</dbReference>
<dbReference type="GO" id="GO:0005829">
    <property type="term" value="C:cytosol"/>
    <property type="evidence" value="ECO:0007669"/>
    <property type="project" value="TreeGrafter"/>
</dbReference>
<comment type="catalytic activity">
    <reaction evidence="3">
        <text>adenosine + phosphate = alpha-D-ribose 1-phosphate + adenine</text>
        <dbReference type="Rhea" id="RHEA:27642"/>
        <dbReference type="ChEBI" id="CHEBI:16335"/>
        <dbReference type="ChEBI" id="CHEBI:16708"/>
        <dbReference type="ChEBI" id="CHEBI:43474"/>
        <dbReference type="ChEBI" id="CHEBI:57720"/>
        <dbReference type="EC" id="2.4.2.1"/>
    </reaction>
</comment>
<evidence type="ECO:0000313" key="4">
    <source>
        <dbReference type="EMBL" id="ANF56913.1"/>
    </source>
</evidence>
<dbReference type="PANTHER" id="PTHR36540:SF1">
    <property type="entry name" value="PYRIMIDINE_PURINE NUCLEOSIDE PHOSPHORYLASE"/>
    <property type="match status" value="1"/>
</dbReference>
<comment type="catalytic activity">
    <reaction evidence="3">
        <text>uridine + phosphate = alpha-D-ribose 1-phosphate + uracil</text>
        <dbReference type="Rhea" id="RHEA:24388"/>
        <dbReference type="ChEBI" id="CHEBI:16704"/>
        <dbReference type="ChEBI" id="CHEBI:17568"/>
        <dbReference type="ChEBI" id="CHEBI:43474"/>
        <dbReference type="ChEBI" id="CHEBI:57720"/>
        <dbReference type="EC" id="2.4.2.2"/>
    </reaction>
</comment>
<dbReference type="InterPro" id="IPR014710">
    <property type="entry name" value="RmlC-like_jellyroll"/>
</dbReference>
<dbReference type="Proteomes" id="UP000077875">
    <property type="component" value="Chromosome"/>
</dbReference>
<dbReference type="RefSeq" id="WP_064121879.1">
    <property type="nucleotide sequence ID" value="NZ_CP015243.1"/>
</dbReference>
<evidence type="ECO:0000256" key="2">
    <source>
        <dbReference type="ARBA" id="ARBA00022679"/>
    </source>
</evidence>
<proteinExistence type="inferred from homology"/>
<evidence type="ECO:0000313" key="5">
    <source>
        <dbReference type="Proteomes" id="UP000077875"/>
    </source>
</evidence>
<keyword evidence="5" id="KW-1185">Reference proteome</keyword>
<evidence type="ECO:0000256" key="3">
    <source>
        <dbReference type="HAMAP-Rule" id="MF_01537"/>
    </source>
</evidence>
<dbReference type="SUPFAM" id="SSF51182">
    <property type="entry name" value="RmlC-like cupins"/>
    <property type="match status" value="1"/>
</dbReference>
<comment type="catalytic activity">
    <reaction evidence="3">
        <text>cytidine + phosphate = cytosine + alpha-D-ribose 1-phosphate</text>
        <dbReference type="Rhea" id="RHEA:52540"/>
        <dbReference type="ChEBI" id="CHEBI:16040"/>
        <dbReference type="ChEBI" id="CHEBI:17562"/>
        <dbReference type="ChEBI" id="CHEBI:43474"/>
        <dbReference type="ChEBI" id="CHEBI:57720"/>
        <dbReference type="EC" id="2.4.2.2"/>
    </reaction>
</comment>
<dbReference type="EC" id="2.4.2.2" evidence="3"/>
<dbReference type="PANTHER" id="PTHR36540">
    <property type="entry name" value="PYRIMIDINE/PURINE NUCLEOSIDE PHOSPHORYLASE"/>
    <property type="match status" value="1"/>
</dbReference>
<dbReference type="Pfam" id="PF06865">
    <property type="entry name" value="Ppnp"/>
    <property type="match status" value="1"/>
</dbReference>
<dbReference type="EC" id="2.4.2.1" evidence="3"/>
<dbReference type="EMBL" id="CP015243">
    <property type="protein sequence ID" value="ANF56913.1"/>
    <property type="molecule type" value="Genomic_DNA"/>
</dbReference>
<dbReference type="AlphaFoldDB" id="A0A172YCF4"/>
<dbReference type="Gene3D" id="2.60.120.10">
    <property type="entry name" value="Jelly Rolls"/>
    <property type="match status" value="1"/>
</dbReference>
<dbReference type="KEGG" id="haa:A5892_05040"/>
<dbReference type="HAMAP" id="MF_01537">
    <property type="entry name" value="Nucleos_phosphorylase_PpnP"/>
    <property type="match status" value="1"/>
</dbReference>
<accession>A0A172YCF4</accession>
<dbReference type="InterPro" id="IPR011051">
    <property type="entry name" value="RmlC_Cupin_sf"/>
</dbReference>
<gene>
    <name evidence="3" type="primary">ppnP</name>
    <name evidence="4" type="ORF">A5892_05040</name>
</gene>
<dbReference type="InterPro" id="IPR009664">
    <property type="entry name" value="Ppnp"/>
</dbReference>
<keyword evidence="1 3" id="KW-0328">Glycosyltransferase</keyword>
<protein>
    <recommendedName>
        <fullName evidence="3">Pyrimidine/purine nucleoside phosphorylase</fullName>
        <ecNumber evidence="3">2.4.2.1</ecNumber>
        <ecNumber evidence="3">2.4.2.2</ecNumber>
    </recommendedName>
    <alternativeName>
        <fullName evidence="3">Adenosine phosphorylase</fullName>
    </alternativeName>
    <alternativeName>
        <fullName evidence="3">Cytidine phosphorylase</fullName>
    </alternativeName>
    <alternativeName>
        <fullName evidence="3">Guanosine phosphorylase</fullName>
    </alternativeName>
    <alternativeName>
        <fullName evidence="3">Inosine phosphorylase</fullName>
    </alternativeName>
    <alternativeName>
        <fullName evidence="3">Thymidine phosphorylase</fullName>
    </alternativeName>
    <alternativeName>
        <fullName evidence="3">Uridine phosphorylase</fullName>
    </alternativeName>
    <alternativeName>
        <fullName evidence="3">Xanthosine phosphorylase</fullName>
    </alternativeName>
</protein>
<comment type="catalytic activity">
    <reaction evidence="3">
        <text>a purine D-ribonucleoside + phosphate = a purine nucleobase + alpha-D-ribose 1-phosphate</text>
        <dbReference type="Rhea" id="RHEA:19805"/>
        <dbReference type="ChEBI" id="CHEBI:26386"/>
        <dbReference type="ChEBI" id="CHEBI:43474"/>
        <dbReference type="ChEBI" id="CHEBI:57720"/>
        <dbReference type="ChEBI" id="CHEBI:142355"/>
        <dbReference type="EC" id="2.4.2.1"/>
    </reaction>
</comment>
<comment type="catalytic activity">
    <reaction evidence="3">
        <text>inosine + phosphate = alpha-D-ribose 1-phosphate + hypoxanthine</text>
        <dbReference type="Rhea" id="RHEA:27646"/>
        <dbReference type="ChEBI" id="CHEBI:17368"/>
        <dbReference type="ChEBI" id="CHEBI:17596"/>
        <dbReference type="ChEBI" id="CHEBI:43474"/>
        <dbReference type="ChEBI" id="CHEBI:57720"/>
        <dbReference type="EC" id="2.4.2.1"/>
    </reaction>
</comment>
<dbReference type="GO" id="GO:0047975">
    <property type="term" value="F:guanosine phosphorylase activity"/>
    <property type="evidence" value="ECO:0007669"/>
    <property type="project" value="RHEA"/>
</dbReference>
<dbReference type="FunFam" id="2.60.120.10:FF:000016">
    <property type="entry name" value="Pyrimidine/purine nucleoside phosphorylase"/>
    <property type="match status" value="1"/>
</dbReference>
<sequence>MLEVSEYFAGKVKSIALAQPEGRATIGVMAAGEYRFSTAEREIMQVISGELGVLLPGEDEWRRFTDGERFEVPAQSAFDVRVARDSAYLCEYR</sequence>